<keyword evidence="2" id="KW-1185">Reference proteome</keyword>
<dbReference type="RefSeq" id="XP_069228680.1">
    <property type="nucleotide sequence ID" value="XM_069374653.1"/>
</dbReference>
<gene>
    <name evidence="1" type="ORF">WHR41_06048</name>
</gene>
<protein>
    <submittedName>
        <fullName evidence="1">Uncharacterized protein</fullName>
    </submittedName>
</protein>
<dbReference type="PANTHER" id="PTHR40616">
    <property type="entry name" value="LINALOOL DEHYDRATASE_ISOMERASE DOMAIN-CONTAINING PROTEIN"/>
    <property type="match status" value="1"/>
</dbReference>
<dbReference type="AlphaFoldDB" id="A0AB34KR51"/>
<dbReference type="EMBL" id="JAAQHG020000018">
    <property type="protein sequence ID" value="KAL1585574.1"/>
    <property type="molecule type" value="Genomic_DNA"/>
</dbReference>
<name>A0AB34KR51_9PEZI</name>
<sequence>MKSIFALSVVGYTISVSAAPAHHGFHLPANAQILLDESMKWMDTFYDSSESYLYDLSATAALRHETRSSVWYALGLLARHENDDVQQAESIIGNVIGAQFKIPSEQWYGDYQKYPEEPYVGSPVYEPDIYNSWDPNWRGFIGTTLIIAIEEYEHLLSESTRELVLESLYNATKGDEYRVGGVDDDNLYPAYSNPSIMRAFMSGWTGRRLNEANMTVSGEKYAQDIIDLFDRNNTLSEFNSGTYTGVSLYGLTLWCKYLPQDSVMAQHGPEMVKHTWEAVSQLWNPSLKNMAGPWDRAYGYDMNRYLSLMALWFWVLVGKDNSSLISQPQVMSHSADYAYAPCFAVLAAFHRTLVPDEIVNGLTKFSGEHTFTASTYYPPIDNSPRNITTWVSEELTIGAESFDENGLGGPSQSQESFNPAVVQWWTGSEVSFISLYPTEEALQVGVSANKLELEYPSGNSSSIFTLIVGTFKQNRTIADWSGLVGLDVGVSTNANESYVLSFGGANGGTSETIRDFEVWNFTYAMPQGFQGVPKMTLDVRLC</sequence>
<accession>A0AB34KR51</accession>
<dbReference type="GeneID" id="96007491"/>
<dbReference type="PANTHER" id="PTHR40616:SF1">
    <property type="entry name" value="LINALOOL DEHYDRATASE_ISOMERASE DOMAIN-CONTAINING PROTEIN"/>
    <property type="match status" value="1"/>
</dbReference>
<dbReference type="Proteomes" id="UP000803884">
    <property type="component" value="Unassembled WGS sequence"/>
</dbReference>
<organism evidence="1 2">
    <name type="scientific">Cladosporium halotolerans</name>
    <dbReference type="NCBI Taxonomy" id="1052096"/>
    <lineage>
        <taxon>Eukaryota</taxon>
        <taxon>Fungi</taxon>
        <taxon>Dikarya</taxon>
        <taxon>Ascomycota</taxon>
        <taxon>Pezizomycotina</taxon>
        <taxon>Dothideomycetes</taxon>
        <taxon>Dothideomycetidae</taxon>
        <taxon>Cladosporiales</taxon>
        <taxon>Cladosporiaceae</taxon>
        <taxon>Cladosporium</taxon>
    </lineage>
</organism>
<evidence type="ECO:0000313" key="1">
    <source>
        <dbReference type="EMBL" id="KAL1585574.1"/>
    </source>
</evidence>
<comment type="caution">
    <text evidence="1">The sequence shown here is derived from an EMBL/GenBank/DDBJ whole genome shotgun (WGS) entry which is preliminary data.</text>
</comment>
<proteinExistence type="predicted"/>
<evidence type="ECO:0000313" key="2">
    <source>
        <dbReference type="Proteomes" id="UP000803884"/>
    </source>
</evidence>
<reference evidence="1 2" key="1">
    <citation type="journal article" date="2020" name="Microbiol. Resour. Announc.">
        <title>Draft Genome Sequence of a Cladosporium Species Isolated from the Mesophotic Ascidian Didemnum maculosum.</title>
        <authorList>
            <person name="Gioti A."/>
            <person name="Siaperas R."/>
            <person name="Nikolaivits E."/>
            <person name="Le Goff G."/>
            <person name="Ouazzani J."/>
            <person name="Kotoulas G."/>
            <person name="Topakas E."/>
        </authorList>
    </citation>
    <scope>NUCLEOTIDE SEQUENCE [LARGE SCALE GENOMIC DNA]</scope>
    <source>
        <strain evidence="1 2">TM138-S3</strain>
    </source>
</reference>